<name>A0A1J1LMW5_9CYAN</name>
<reference evidence="2" key="1">
    <citation type="submission" date="2015-10" db="EMBL/GenBank/DDBJ databases">
        <authorList>
            <person name="Regsiter A."/>
            <person name="william w."/>
        </authorList>
    </citation>
    <scope>NUCLEOTIDE SEQUENCE [LARGE SCALE GENOMIC DNA]</scope>
</reference>
<accession>A0A1J1LMW5</accession>
<protein>
    <submittedName>
        <fullName evidence="1">Uncharacterized protein</fullName>
    </submittedName>
</protein>
<evidence type="ECO:0000313" key="1">
    <source>
        <dbReference type="EMBL" id="CUR33909.1"/>
    </source>
</evidence>
<dbReference type="EMBL" id="CZDF01000166">
    <property type="protein sequence ID" value="CUR33909.1"/>
    <property type="molecule type" value="Genomic_DNA"/>
</dbReference>
<dbReference type="RefSeq" id="WP_072716960.1">
    <property type="nucleotide sequence ID" value="NZ_LN889762.1"/>
</dbReference>
<proteinExistence type="predicted"/>
<gene>
    <name evidence="1" type="ORF">PL921460018</name>
</gene>
<dbReference type="Proteomes" id="UP000184315">
    <property type="component" value="Unassembled WGS sequence"/>
</dbReference>
<keyword evidence="2" id="KW-1185">Reference proteome</keyword>
<dbReference type="AlphaFoldDB" id="A0A1J1LMW5"/>
<dbReference type="STRING" id="671072.PL921460018"/>
<evidence type="ECO:0000313" key="2">
    <source>
        <dbReference type="Proteomes" id="UP000184315"/>
    </source>
</evidence>
<sequence length="121" mass="13483">MLKLQSQSLHVQLTHCLNTISHLSKPLVQQRPVPAELAAEIGKLQLLLQSTHDQATQLPTSPKKSTLIKSLLELPIEQAIAQINSMAAYSSCMETALFHDLMDIRNLLISAKRMIIEFISI</sequence>
<organism evidence="1 2">
    <name type="scientific">Planktothrix tepida PCC 9214</name>
    <dbReference type="NCBI Taxonomy" id="671072"/>
    <lineage>
        <taxon>Bacteria</taxon>
        <taxon>Bacillati</taxon>
        <taxon>Cyanobacteriota</taxon>
        <taxon>Cyanophyceae</taxon>
        <taxon>Oscillatoriophycideae</taxon>
        <taxon>Oscillatoriales</taxon>
        <taxon>Microcoleaceae</taxon>
        <taxon>Planktothrix</taxon>
    </lineage>
</organism>